<keyword evidence="2" id="KW-1185">Reference proteome</keyword>
<evidence type="ECO:0000313" key="2">
    <source>
        <dbReference type="Proteomes" id="UP000265703"/>
    </source>
</evidence>
<organism evidence="1 2">
    <name type="scientific">Glomus cerebriforme</name>
    <dbReference type="NCBI Taxonomy" id="658196"/>
    <lineage>
        <taxon>Eukaryota</taxon>
        <taxon>Fungi</taxon>
        <taxon>Fungi incertae sedis</taxon>
        <taxon>Mucoromycota</taxon>
        <taxon>Glomeromycotina</taxon>
        <taxon>Glomeromycetes</taxon>
        <taxon>Glomerales</taxon>
        <taxon>Glomeraceae</taxon>
        <taxon>Glomus</taxon>
    </lineage>
</organism>
<evidence type="ECO:0000313" key="1">
    <source>
        <dbReference type="EMBL" id="RIA90953.1"/>
    </source>
</evidence>
<name>A0A397SYA2_9GLOM</name>
<dbReference type="OrthoDB" id="2410986at2759"/>
<dbReference type="EMBL" id="QKYT01000166">
    <property type="protein sequence ID" value="RIA90953.1"/>
    <property type="molecule type" value="Genomic_DNA"/>
</dbReference>
<gene>
    <name evidence="1" type="ORF">C1645_737495</name>
</gene>
<dbReference type="AlphaFoldDB" id="A0A397SYA2"/>
<comment type="caution">
    <text evidence="1">The sequence shown here is derived from an EMBL/GenBank/DDBJ whole genome shotgun (WGS) entry which is preliminary data.</text>
</comment>
<sequence length="228" mass="26320">MYKQSTLENDGAELNFMNDGNKYSPRNDQELREILCRFVSKGFSRFTVFIETPLKPFNSWTFPKVCDLYELSNDPNPDIDVYHHFHCGSADLDNGKSKAVLKHLIAELDLRKKITPLILAYEATKSIYSYCYLASGVSLFENNFKIVPEKLVKGHNARLVEVKRDDFKQGFAQATVQMESSLTCHKRKANEIEEYDMDKVWGIVTKNGTLWSARLMMRESHRSSCQNQ</sequence>
<protein>
    <submittedName>
        <fullName evidence="1">Uncharacterized protein</fullName>
    </submittedName>
</protein>
<proteinExistence type="predicted"/>
<dbReference type="Proteomes" id="UP000265703">
    <property type="component" value="Unassembled WGS sequence"/>
</dbReference>
<accession>A0A397SYA2</accession>
<reference evidence="1 2" key="1">
    <citation type="submission" date="2018-06" db="EMBL/GenBank/DDBJ databases">
        <title>Comparative genomics reveals the genomic features of Rhizophagus irregularis, R. cerebriforme, R. diaphanum and Gigaspora rosea, and their symbiotic lifestyle signature.</title>
        <authorList>
            <person name="Morin E."/>
            <person name="San Clemente H."/>
            <person name="Chen E.C.H."/>
            <person name="De La Providencia I."/>
            <person name="Hainaut M."/>
            <person name="Kuo A."/>
            <person name="Kohler A."/>
            <person name="Murat C."/>
            <person name="Tang N."/>
            <person name="Roy S."/>
            <person name="Loubradou J."/>
            <person name="Henrissat B."/>
            <person name="Grigoriev I.V."/>
            <person name="Corradi N."/>
            <person name="Roux C."/>
            <person name="Martin F.M."/>
        </authorList>
    </citation>
    <scope>NUCLEOTIDE SEQUENCE [LARGE SCALE GENOMIC DNA]</scope>
    <source>
        <strain evidence="1 2">DAOM 227022</strain>
    </source>
</reference>